<dbReference type="InterPro" id="IPR038135">
    <property type="entry name" value="Methylthiotransferase_N_sf"/>
</dbReference>
<evidence type="ECO:0000256" key="2">
    <source>
        <dbReference type="ARBA" id="ARBA00022485"/>
    </source>
</evidence>
<reference evidence="17" key="1">
    <citation type="journal article" date="2021" name="PeerJ">
        <title>Extensive microbial diversity within the chicken gut microbiome revealed by metagenomics and culture.</title>
        <authorList>
            <person name="Gilroy R."/>
            <person name="Ravi A."/>
            <person name="Getino M."/>
            <person name="Pursley I."/>
            <person name="Horton D.L."/>
            <person name="Alikhan N.F."/>
            <person name="Baker D."/>
            <person name="Gharbi K."/>
            <person name="Hall N."/>
            <person name="Watson M."/>
            <person name="Adriaenssens E.M."/>
            <person name="Foster-Nyarko E."/>
            <person name="Jarju S."/>
            <person name="Secka A."/>
            <person name="Antonio M."/>
            <person name="Oren A."/>
            <person name="Chaudhuri R.R."/>
            <person name="La Ragione R."/>
            <person name="Hildebrand F."/>
            <person name="Pallen M.J."/>
        </authorList>
    </citation>
    <scope>NUCLEOTIDE SEQUENCE</scope>
    <source>
        <strain evidence="17">5790</strain>
    </source>
</reference>
<accession>A0A9D1TLG1</accession>
<feature type="domain" description="MTTase N-terminal" evidence="15">
    <location>
        <begin position="38"/>
        <end position="156"/>
    </location>
</feature>
<evidence type="ECO:0000256" key="8">
    <source>
        <dbReference type="ARBA" id="ARBA00033765"/>
    </source>
</evidence>
<dbReference type="SUPFAM" id="SSF102114">
    <property type="entry name" value="Radical SAM enzymes"/>
    <property type="match status" value="1"/>
</dbReference>
<reference evidence="17" key="2">
    <citation type="submission" date="2021-04" db="EMBL/GenBank/DDBJ databases">
        <authorList>
            <person name="Gilroy R."/>
        </authorList>
    </citation>
    <scope>NUCLEOTIDE SEQUENCE</scope>
    <source>
        <strain evidence="17">5790</strain>
    </source>
</reference>
<evidence type="ECO:0000259" key="15">
    <source>
        <dbReference type="PROSITE" id="PS51449"/>
    </source>
</evidence>
<feature type="binding site" evidence="13">
    <location>
        <position position="47"/>
    </location>
    <ligand>
        <name>[4Fe-4S] cluster</name>
        <dbReference type="ChEBI" id="CHEBI:49883"/>
        <label>1</label>
    </ligand>
</feature>
<evidence type="ECO:0000256" key="5">
    <source>
        <dbReference type="ARBA" id="ARBA00022723"/>
    </source>
</evidence>
<dbReference type="NCBIfam" id="TIGR00089">
    <property type="entry name" value="MiaB/RimO family radical SAM methylthiotransferase"/>
    <property type="match status" value="1"/>
</dbReference>
<dbReference type="PROSITE" id="PS51918">
    <property type="entry name" value="RADICAL_SAM"/>
    <property type="match status" value="1"/>
</dbReference>
<evidence type="ECO:0000256" key="12">
    <source>
        <dbReference type="ARBA" id="ARBA00081141"/>
    </source>
</evidence>
<evidence type="ECO:0000259" key="14">
    <source>
        <dbReference type="PROSITE" id="PS50926"/>
    </source>
</evidence>
<dbReference type="PROSITE" id="PS01278">
    <property type="entry name" value="MTTASE_RADICAL"/>
    <property type="match status" value="1"/>
</dbReference>
<feature type="binding site" evidence="13">
    <location>
        <position position="196"/>
    </location>
    <ligand>
        <name>[4Fe-4S] cluster</name>
        <dbReference type="ChEBI" id="CHEBI:49883"/>
        <label>2</label>
        <note>4Fe-4S-S-AdoMet</note>
    </ligand>
</feature>
<dbReference type="EC" id="2.8.4.3" evidence="8 13"/>
<keyword evidence="13" id="KW-0963">Cytoplasm</keyword>
<dbReference type="InterPro" id="IPR002792">
    <property type="entry name" value="TRAM_dom"/>
</dbReference>
<dbReference type="Gene3D" id="3.40.50.12160">
    <property type="entry name" value="Methylthiotransferase, N-terminal domain"/>
    <property type="match status" value="1"/>
</dbReference>
<dbReference type="Proteomes" id="UP000824162">
    <property type="component" value="Unassembled WGS sequence"/>
</dbReference>
<organism evidence="17 18">
    <name type="scientific">Candidatus Monoglobus merdigallinarum</name>
    <dbReference type="NCBI Taxonomy" id="2838698"/>
    <lineage>
        <taxon>Bacteria</taxon>
        <taxon>Bacillati</taxon>
        <taxon>Bacillota</taxon>
        <taxon>Clostridia</taxon>
        <taxon>Monoglobales</taxon>
        <taxon>Monoglobaceae</taxon>
        <taxon>Monoglobus</taxon>
    </lineage>
</organism>
<dbReference type="EMBL" id="DXIJ01000034">
    <property type="protein sequence ID" value="HIV85516.1"/>
    <property type="molecule type" value="Genomic_DNA"/>
</dbReference>
<sequence>MTESNKSNITRAADAEQMRQQDYIARVRTIIEAMPARPKAYVETYGCQQNSADSERLKGMLCDMGYEMSGDIKSADLVLYNTCAVRENAELRVFGNIGALKHKKAKKPDMLIGVCGCMMQQEHIAKTIKSKYKHVDMVFGTHALRRFPEILFCALGKTRVFDTADEAGTITEGIPIRRDPPPLAKVSVTYGCNNFCTYCIVPYVRGRERSRSAEDILNECRETAEKGYKEVMLLGQNVNSYGNDLGAGLSFSELLEQVCRIDGIERIRFMTSHPKDISDRLIEVMAREKKVCNQLHLPIQSGSDRVLEMMNRRYTRASYLEIIRKVRAAIPDIVLTTDVIVGFPGETNEDFEQTLSLLKEVEFDMIFSFIYSKRVGTPAAEMPDCLTDEEKHANFDRMLKVQNEISKRLNERYLGTVQRVLVEGVSKTSINTLTGRTEGGKVVNFSCPEGRGSLVGELLDIEITDAQTWSLFGRLKA</sequence>
<feature type="domain" description="Radical SAM core" evidence="16">
    <location>
        <begin position="178"/>
        <end position="408"/>
    </location>
</feature>
<dbReference type="PANTHER" id="PTHR43020:SF2">
    <property type="entry name" value="MITOCHONDRIAL TRNA METHYLTHIOTRANSFERASE CDK5RAP1"/>
    <property type="match status" value="1"/>
</dbReference>
<dbReference type="InterPro" id="IPR023404">
    <property type="entry name" value="rSAM_horseshoe"/>
</dbReference>
<gene>
    <name evidence="13 17" type="primary">miaB</name>
    <name evidence="17" type="ORF">H9900_01760</name>
</gene>
<dbReference type="InterPro" id="IPR007197">
    <property type="entry name" value="rSAM"/>
</dbReference>
<dbReference type="GO" id="GO:0051539">
    <property type="term" value="F:4 iron, 4 sulfur cluster binding"/>
    <property type="evidence" value="ECO:0007669"/>
    <property type="project" value="UniProtKB-UniRule"/>
</dbReference>
<dbReference type="CDD" id="cd01335">
    <property type="entry name" value="Radical_SAM"/>
    <property type="match status" value="1"/>
</dbReference>
<dbReference type="InterPro" id="IPR020612">
    <property type="entry name" value="Methylthiotransferase_CS"/>
</dbReference>
<keyword evidence="6 13" id="KW-0408">Iron</keyword>
<dbReference type="SFLD" id="SFLDG01082">
    <property type="entry name" value="B12-binding_domain_containing"/>
    <property type="match status" value="1"/>
</dbReference>
<evidence type="ECO:0000256" key="10">
    <source>
        <dbReference type="ARBA" id="ARBA00068570"/>
    </source>
</evidence>
<keyword evidence="7 13" id="KW-0411">Iron-sulfur</keyword>
<comment type="subunit">
    <text evidence="13">Monomer.</text>
</comment>
<evidence type="ECO:0000313" key="18">
    <source>
        <dbReference type="Proteomes" id="UP000824162"/>
    </source>
</evidence>
<dbReference type="PROSITE" id="PS50926">
    <property type="entry name" value="TRAM"/>
    <property type="match status" value="1"/>
</dbReference>
<keyword evidence="3 13" id="KW-0808">Transferase</keyword>
<dbReference type="FunFam" id="3.80.30.20:FF:000001">
    <property type="entry name" value="tRNA-2-methylthio-N(6)-dimethylallyladenosine synthase 2"/>
    <property type="match status" value="1"/>
</dbReference>
<dbReference type="InterPro" id="IPR006638">
    <property type="entry name" value="Elp3/MiaA/NifB-like_rSAM"/>
</dbReference>
<evidence type="ECO:0000256" key="6">
    <source>
        <dbReference type="ARBA" id="ARBA00023004"/>
    </source>
</evidence>
<feature type="binding site" evidence="13">
    <location>
        <position position="83"/>
    </location>
    <ligand>
        <name>[4Fe-4S] cluster</name>
        <dbReference type="ChEBI" id="CHEBI:49883"/>
        <label>1</label>
    </ligand>
</feature>
<evidence type="ECO:0000313" key="17">
    <source>
        <dbReference type="EMBL" id="HIV85516.1"/>
    </source>
</evidence>
<evidence type="ECO:0000256" key="3">
    <source>
        <dbReference type="ARBA" id="ARBA00022679"/>
    </source>
</evidence>
<dbReference type="SFLD" id="SFLDF00273">
    <property type="entry name" value="(dimethylallyl)adenosine_tRNA"/>
    <property type="match status" value="1"/>
</dbReference>
<dbReference type="GO" id="GO:0035597">
    <property type="term" value="F:tRNA-2-methylthio-N(6)-dimethylallyladenosine(37) synthase activity"/>
    <property type="evidence" value="ECO:0007669"/>
    <property type="project" value="UniProtKB-EC"/>
</dbReference>
<keyword evidence="2 13" id="KW-0004">4Fe-4S</keyword>
<comment type="catalytic activity">
    <reaction evidence="9 13">
        <text>N(6)-dimethylallyladenosine(37) in tRNA + (sulfur carrier)-SH + AH2 + 2 S-adenosyl-L-methionine = 2-methylsulfanyl-N(6)-dimethylallyladenosine(37) in tRNA + (sulfur carrier)-H + 5'-deoxyadenosine + L-methionine + A + S-adenosyl-L-homocysteine + 2 H(+)</text>
        <dbReference type="Rhea" id="RHEA:37067"/>
        <dbReference type="Rhea" id="RHEA-COMP:10375"/>
        <dbReference type="Rhea" id="RHEA-COMP:10376"/>
        <dbReference type="Rhea" id="RHEA-COMP:14737"/>
        <dbReference type="Rhea" id="RHEA-COMP:14739"/>
        <dbReference type="ChEBI" id="CHEBI:13193"/>
        <dbReference type="ChEBI" id="CHEBI:15378"/>
        <dbReference type="ChEBI" id="CHEBI:17319"/>
        <dbReference type="ChEBI" id="CHEBI:17499"/>
        <dbReference type="ChEBI" id="CHEBI:29917"/>
        <dbReference type="ChEBI" id="CHEBI:57844"/>
        <dbReference type="ChEBI" id="CHEBI:57856"/>
        <dbReference type="ChEBI" id="CHEBI:59789"/>
        <dbReference type="ChEBI" id="CHEBI:64428"/>
        <dbReference type="ChEBI" id="CHEBI:74415"/>
        <dbReference type="ChEBI" id="CHEBI:74417"/>
        <dbReference type="EC" id="2.8.4.3"/>
    </reaction>
</comment>
<feature type="binding site" evidence="13">
    <location>
        <position position="192"/>
    </location>
    <ligand>
        <name>[4Fe-4S] cluster</name>
        <dbReference type="ChEBI" id="CHEBI:49883"/>
        <label>2</label>
        <note>4Fe-4S-S-AdoMet</note>
    </ligand>
</feature>
<proteinExistence type="inferred from homology"/>
<comment type="function">
    <text evidence="1 13">Catalyzes the methylthiolation of N6-(dimethylallyl)adenosine (i(6)A), leading to the formation of 2-methylthio-N6-(dimethylallyl)adenosine (ms(2)i(6)A) at position 37 in tRNAs that read codons beginning with uridine.</text>
</comment>
<dbReference type="GO" id="GO:0005829">
    <property type="term" value="C:cytosol"/>
    <property type="evidence" value="ECO:0007669"/>
    <property type="project" value="TreeGrafter"/>
</dbReference>
<dbReference type="SFLD" id="SFLDG01061">
    <property type="entry name" value="methylthiotransferase"/>
    <property type="match status" value="1"/>
</dbReference>
<dbReference type="SMART" id="SM00729">
    <property type="entry name" value="Elp3"/>
    <property type="match status" value="1"/>
</dbReference>
<name>A0A9D1TLG1_9FIRM</name>
<dbReference type="Pfam" id="PF01938">
    <property type="entry name" value="TRAM"/>
    <property type="match status" value="1"/>
</dbReference>
<evidence type="ECO:0000256" key="4">
    <source>
        <dbReference type="ARBA" id="ARBA00022691"/>
    </source>
</evidence>
<evidence type="ECO:0000256" key="7">
    <source>
        <dbReference type="ARBA" id="ARBA00023014"/>
    </source>
</evidence>
<comment type="caution">
    <text evidence="17">The sequence shown here is derived from an EMBL/GenBank/DDBJ whole genome shotgun (WGS) entry which is preliminary data.</text>
</comment>
<dbReference type="PROSITE" id="PS51449">
    <property type="entry name" value="MTTASE_N"/>
    <property type="match status" value="1"/>
</dbReference>
<dbReference type="FunFam" id="3.40.50.12160:FF:000003">
    <property type="entry name" value="CDK5 regulatory subunit-associated protein 1"/>
    <property type="match status" value="1"/>
</dbReference>
<dbReference type="GO" id="GO:0046872">
    <property type="term" value="F:metal ion binding"/>
    <property type="evidence" value="ECO:0007669"/>
    <property type="project" value="UniProtKB-KW"/>
</dbReference>
<dbReference type="InterPro" id="IPR058240">
    <property type="entry name" value="rSAM_sf"/>
</dbReference>
<evidence type="ECO:0000256" key="13">
    <source>
        <dbReference type="HAMAP-Rule" id="MF_01864"/>
    </source>
</evidence>
<feature type="binding site" evidence="13">
    <location>
        <position position="117"/>
    </location>
    <ligand>
        <name>[4Fe-4S] cluster</name>
        <dbReference type="ChEBI" id="CHEBI:49883"/>
        <label>1</label>
    </ligand>
</feature>
<feature type="binding site" evidence="13">
    <location>
        <position position="199"/>
    </location>
    <ligand>
        <name>[4Fe-4S] cluster</name>
        <dbReference type="ChEBI" id="CHEBI:49883"/>
        <label>2</label>
        <note>4Fe-4S-S-AdoMet</note>
    </ligand>
</feature>
<dbReference type="InterPro" id="IPR005839">
    <property type="entry name" value="Methylthiotransferase"/>
</dbReference>
<comment type="similarity">
    <text evidence="13">Belongs to the methylthiotransferase family. MiaB subfamily.</text>
</comment>
<dbReference type="HAMAP" id="MF_01864">
    <property type="entry name" value="tRNA_metthiotr_MiaB"/>
    <property type="match status" value="1"/>
</dbReference>
<dbReference type="PANTHER" id="PTHR43020">
    <property type="entry name" value="CDK5 REGULATORY SUBUNIT-ASSOCIATED PROTEIN 1"/>
    <property type="match status" value="1"/>
</dbReference>
<dbReference type="Pfam" id="PF00919">
    <property type="entry name" value="UPF0004"/>
    <property type="match status" value="1"/>
</dbReference>
<dbReference type="AlphaFoldDB" id="A0A9D1TLG1"/>
<keyword evidence="5 13" id="KW-0479">Metal-binding</keyword>
<protein>
    <recommendedName>
        <fullName evidence="10 13">tRNA-2-methylthio-N(6)-dimethylallyladenosine synthase</fullName>
        <ecNumber evidence="8 13">2.8.4.3</ecNumber>
    </recommendedName>
    <alternativeName>
        <fullName evidence="12 13">(Dimethylallyl)adenosine tRNA methylthiotransferase MiaB</fullName>
    </alternativeName>
    <alternativeName>
        <fullName evidence="11 13">tRNA-i(6)A37 methylthiotransferase</fullName>
    </alternativeName>
</protein>
<keyword evidence="4 13" id="KW-0949">S-adenosyl-L-methionine</keyword>
<evidence type="ECO:0000256" key="9">
    <source>
        <dbReference type="ARBA" id="ARBA00051425"/>
    </source>
</evidence>
<dbReference type="Pfam" id="PF04055">
    <property type="entry name" value="Radical_SAM"/>
    <property type="match status" value="1"/>
</dbReference>
<comment type="cofactor">
    <cofactor evidence="13">
        <name>[4Fe-4S] cluster</name>
        <dbReference type="ChEBI" id="CHEBI:49883"/>
    </cofactor>
    <text evidence="13">Binds 2 [4Fe-4S] clusters. One cluster is coordinated with 3 cysteines and an exchangeable S-adenosyl-L-methionine.</text>
</comment>
<evidence type="ECO:0000256" key="11">
    <source>
        <dbReference type="ARBA" id="ARBA00080698"/>
    </source>
</evidence>
<keyword evidence="13" id="KW-0819">tRNA processing</keyword>
<dbReference type="SFLD" id="SFLDS00029">
    <property type="entry name" value="Radical_SAM"/>
    <property type="match status" value="1"/>
</dbReference>
<feature type="domain" description="TRAM" evidence="14">
    <location>
        <begin position="411"/>
        <end position="477"/>
    </location>
</feature>
<comment type="subcellular location">
    <subcellularLocation>
        <location evidence="13">Cytoplasm</location>
    </subcellularLocation>
</comment>
<dbReference type="NCBIfam" id="TIGR01574">
    <property type="entry name" value="miaB-methiolase"/>
    <property type="match status" value="1"/>
</dbReference>
<evidence type="ECO:0000256" key="1">
    <source>
        <dbReference type="ARBA" id="ARBA00003234"/>
    </source>
</evidence>
<evidence type="ECO:0000259" key="16">
    <source>
        <dbReference type="PROSITE" id="PS51918"/>
    </source>
</evidence>
<dbReference type="InterPro" id="IPR013848">
    <property type="entry name" value="Methylthiotransferase_N"/>
</dbReference>
<dbReference type="InterPro" id="IPR006463">
    <property type="entry name" value="MiaB_methiolase"/>
</dbReference>
<dbReference type="Gene3D" id="3.80.30.20">
    <property type="entry name" value="tm_1862 like domain"/>
    <property type="match status" value="1"/>
</dbReference>